<dbReference type="Proteomes" id="UP000245768">
    <property type="component" value="Unassembled WGS sequence"/>
</dbReference>
<dbReference type="AlphaFoldDB" id="A0A316YGE7"/>
<evidence type="ECO:0000256" key="2">
    <source>
        <dbReference type="SAM" id="SignalP"/>
    </source>
</evidence>
<dbReference type="RefSeq" id="XP_025375808.1">
    <property type="nucleotide sequence ID" value="XM_025522475.1"/>
</dbReference>
<feature type="signal peptide" evidence="2">
    <location>
        <begin position="1"/>
        <end position="27"/>
    </location>
</feature>
<dbReference type="InParanoid" id="A0A316YGE7"/>
<evidence type="ECO:0000313" key="4">
    <source>
        <dbReference type="Proteomes" id="UP000245768"/>
    </source>
</evidence>
<proteinExistence type="predicted"/>
<evidence type="ECO:0000313" key="3">
    <source>
        <dbReference type="EMBL" id="PWN88610.1"/>
    </source>
</evidence>
<accession>A0A316YGE7</accession>
<organism evidence="3 4">
    <name type="scientific">Acaromyces ingoldii</name>
    <dbReference type="NCBI Taxonomy" id="215250"/>
    <lineage>
        <taxon>Eukaryota</taxon>
        <taxon>Fungi</taxon>
        <taxon>Dikarya</taxon>
        <taxon>Basidiomycota</taxon>
        <taxon>Ustilaginomycotina</taxon>
        <taxon>Exobasidiomycetes</taxon>
        <taxon>Exobasidiales</taxon>
        <taxon>Cryptobasidiaceae</taxon>
        <taxon>Acaromyces</taxon>
    </lineage>
</organism>
<feature type="compositionally biased region" description="Basic residues" evidence="1">
    <location>
        <begin position="141"/>
        <end position="150"/>
    </location>
</feature>
<feature type="region of interest" description="Disordered" evidence="1">
    <location>
        <begin position="30"/>
        <end position="237"/>
    </location>
</feature>
<dbReference type="EMBL" id="KZ819638">
    <property type="protein sequence ID" value="PWN88610.1"/>
    <property type="molecule type" value="Genomic_DNA"/>
</dbReference>
<protein>
    <recommendedName>
        <fullName evidence="5">WH2 domain-containing protein</fullName>
    </recommendedName>
</protein>
<evidence type="ECO:0008006" key="5">
    <source>
        <dbReference type="Google" id="ProtNLM"/>
    </source>
</evidence>
<feature type="compositionally biased region" description="Pro residues" evidence="1">
    <location>
        <begin position="53"/>
        <end position="63"/>
    </location>
</feature>
<feature type="compositionally biased region" description="Basic and acidic residues" evidence="1">
    <location>
        <begin position="89"/>
        <end position="99"/>
    </location>
</feature>
<name>A0A316YGE7_9BASI</name>
<feature type="chain" id="PRO_5016315790" description="WH2 domain-containing protein" evidence="2">
    <location>
        <begin position="28"/>
        <end position="237"/>
    </location>
</feature>
<gene>
    <name evidence="3" type="ORF">FA10DRAFT_268786</name>
</gene>
<dbReference type="GeneID" id="37044391"/>
<keyword evidence="2" id="KW-0732">Signal</keyword>
<sequence>MKLSNRLMTKAALACAVWHLLFIMALGAGRPSKKPVSFPSSGRPHSVERPAAQPVPLPLPPPSFGKGPQPSHELHSTPRPPPQASISGRRPELSQELHRLPRPPPPPPPTTVSVKRPQSSPEPHRLPRPPSPPPSPPPSRPHGKGQHPSHRLPLPPQQSRPPGVHNEPVRVVHLTPPEKPSYQQPLSAEDFRKKQFLSKYTEGVQGKLKAEGKQVKEGTSTPKVRKRNSDESGVPSG</sequence>
<keyword evidence="4" id="KW-1185">Reference proteome</keyword>
<feature type="compositionally biased region" description="Pro residues" evidence="1">
    <location>
        <begin position="128"/>
        <end position="140"/>
    </location>
</feature>
<reference evidence="3 4" key="1">
    <citation type="journal article" date="2018" name="Mol. Biol. Evol.">
        <title>Broad Genomic Sampling Reveals a Smut Pathogenic Ancestry of the Fungal Clade Ustilaginomycotina.</title>
        <authorList>
            <person name="Kijpornyongpan T."/>
            <person name="Mondo S.J."/>
            <person name="Barry K."/>
            <person name="Sandor L."/>
            <person name="Lee J."/>
            <person name="Lipzen A."/>
            <person name="Pangilinan J."/>
            <person name="LaButti K."/>
            <person name="Hainaut M."/>
            <person name="Henrissat B."/>
            <person name="Grigoriev I.V."/>
            <person name="Spatafora J.W."/>
            <person name="Aime M.C."/>
        </authorList>
    </citation>
    <scope>NUCLEOTIDE SEQUENCE [LARGE SCALE GENOMIC DNA]</scope>
    <source>
        <strain evidence="3 4">MCA 4198</strain>
    </source>
</reference>
<evidence type="ECO:0000256" key="1">
    <source>
        <dbReference type="SAM" id="MobiDB-lite"/>
    </source>
</evidence>